<sequence length="129" mass="14987">MELESRKLELENLDFCQETEFMSMERSKKKKLEQAFDSSGSRPCPIQVIQLKIMTANISSFSEILLNTLLVQVYTGLCTKDAERARERVELFLESPHRPTTIDQEDKQCKVKKEAEGRTETVEEKKAWN</sequence>
<protein>
    <submittedName>
        <fullName evidence="1">Uncharacterized protein</fullName>
    </submittedName>
</protein>
<evidence type="ECO:0000313" key="1">
    <source>
        <dbReference type="EMBL" id="KAI3728579.1"/>
    </source>
</evidence>
<proteinExistence type="predicted"/>
<dbReference type="Proteomes" id="UP001055879">
    <property type="component" value="Linkage Group LG05"/>
</dbReference>
<organism evidence="1 2">
    <name type="scientific">Arctium lappa</name>
    <name type="common">Greater burdock</name>
    <name type="synonym">Lappa major</name>
    <dbReference type="NCBI Taxonomy" id="4217"/>
    <lineage>
        <taxon>Eukaryota</taxon>
        <taxon>Viridiplantae</taxon>
        <taxon>Streptophyta</taxon>
        <taxon>Embryophyta</taxon>
        <taxon>Tracheophyta</taxon>
        <taxon>Spermatophyta</taxon>
        <taxon>Magnoliopsida</taxon>
        <taxon>eudicotyledons</taxon>
        <taxon>Gunneridae</taxon>
        <taxon>Pentapetalae</taxon>
        <taxon>asterids</taxon>
        <taxon>campanulids</taxon>
        <taxon>Asterales</taxon>
        <taxon>Asteraceae</taxon>
        <taxon>Carduoideae</taxon>
        <taxon>Cardueae</taxon>
        <taxon>Arctiinae</taxon>
        <taxon>Arctium</taxon>
    </lineage>
</organism>
<gene>
    <name evidence="1" type="ORF">L6452_17217</name>
</gene>
<evidence type="ECO:0000313" key="2">
    <source>
        <dbReference type="Proteomes" id="UP001055879"/>
    </source>
</evidence>
<comment type="caution">
    <text evidence="1">The sequence shown here is derived from an EMBL/GenBank/DDBJ whole genome shotgun (WGS) entry which is preliminary data.</text>
</comment>
<reference evidence="2" key="1">
    <citation type="journal article" date="2022" name="Mol. Ecol. Resour.">
        <title>The genomes of chicory, endive, great burdock and yacon provide insights into Asteraceae palaeo-polyploidization history and plant inulin production.</title>
        <authorList>
            <person name="Fan W."/>
            <person name="Wang S."/>
            <person name="Wang H."/>
            <person name="Wang A."/>
            <person name="Jiang F."/>
            <person name="Liu H."/>
            <person name="Zhao H."/>
            <person name="Xu D."/>
            <person name="Zhang Y."/>
        </authorList>
    </citation>
    <scope>NUCLEOTIDE SEQUENCE [LARGE SCALE GENOMIC DNA]</scope>
    <source>
        <strain evidence="2">cv. Niubang</strain>
    </source>
</reference>
<reference evidence="1 2" key="2">
    <citation type="journal article" date="2022" name="Mol. Ecol. Resour.">
        <title>The genomes of chicory, endive, great burdock and yacon provide insights into Asteraceae paleo-polyploidization history and plant inulin production.</title>
        <authorList>
            <person name="Fan W."/>
            <person name="Wang S."/>
            <person name="Wang H."/>
            <person name="Wang A."/>
            <person name="Jiang F."/>
            <person name="Liu H."/>
            <person name="Zhao H."/>
            <person name="Xu D."/>
            <person name="Zhang Y."/>
        </authorList>
    </citation>
    <scope>NUCLEOTIDE SEQUENCE [LARGE SCALE GENOMIC DNA]</scope>
    <source>
        <strain evidence="2">cv. Niubang</strain>
    </source>
</reference>
<accession>A0ACB9C2S2</accession>
<keyword evidence="2" id="KW-1185">Reference proteome</keyword>
<name>A0ACB9C2S2_ARCLA</name>
<dbReference type="EMBL" id="CM042051">
    <property type="protein sequence ID" value="KAI3728579.1"/>
    <property type="molecule type" value="Genomic_DNA"/>
</dbReference>